<dbReference type="NCBIfam" id="TIGR02532">
    <property type="entry name" value="IV_pilin_GFxxxE"/>
    <property type="match status" value="1"/>
</dbReference>
<protein>
    <submittedName>
        <fullName evidence="4">Prepilin-type N-terminal cleavage/methylation domain-containing protein</fullName>
    </submittedName>
</protein>
<dbReference type="Pfam" id="PF07963">
    <property type="entry name" value="N_methyl"/>
    <property type="match status" value="1"/>
</dbReference>
<dbReference type="PROSITE" id="PS00409">
    <property type="entry name" value="PROKAR_NTER_METHYL"/>
    <property type="match status" value="1"/>
</dbReference>
<comment type="caution">
    <text evidence="4">The sequence shown here is derived from an EMBL/GenBank/DDBJ whole genome shotgun (WGS) entry which is preliminary data.</text>
</comment>
<name>A0ABV8A751_9DEIO</name>
<dbReference type="InterPro" id="IPR012902">
    <property type="entry name" value="N_methyl_site"/>
</dbReference>
<dbReference type="Proteomes" id="UP001595748">
    <property type="component" value="Unassembled WGS sequence"/>
</dbReference>
<keyword evidence="2" id="KW-0998">Cell outer membrane</keyword>
<reference evidence="5" key="1">
    <citation type="journal article" date="2019" name="Int. J. Syst. Evol. Microbiol.">
        <title>The Global Catalogue of Microorganisms (GCM) 10K type strain sequencing project: providing services to taxonomists for standard genome sequencing and annotation.</title>
        <authorList>
            <consortium name="The Broad Institute Genomics Platform"/>
            <consortium name="The Broad Institute Genome Sequencing Center for Infectious Disease"/>
            <person name="Wu L."/>
            <person name="Ma J."/>
        </authorList>
    </citation>
    <scope>NUCLEOTIDE SEQUENCE [LARGE SCALE GENOMIC DNA]</scope>
    <source>
        <strain evidence="5">CCTCC AB 2013263</strain>
    </source>
</reference>
<organism evidence="4 5">
    <name type="scientific">Deinococcus antarcticus</name>
    <dbReference type="NCBI Taxonomy" id="1298767"/>
    <lineage>
        <taxon>Bacteria</taxon>
        <taxon>Thermotogati</taxon>
        <taxon>Deinococcota</taxon>
        <taxon>Deinococci</taxon>
        <taxon>Deinococcales</taxon>
        <taxon>Deinococcaceae</taxon>
        <taxon>Deinococcus</taxon>
    </lineage>
</organism>
<evidence type="ECO:0000313" key="5">
    <source>
        <dbReference type="Proteomes" id="UP001595748"/>
    </source>
</evidence>
<gene>
    <name evidence="4" type="ORF">ACFOPQ_05950</name>
</gene>
<comment type="subcellular location">
    <subcellularLocation>
        <location evidence="1">Cell outer membrane</location>
    </subcellularLocation>
</comment>
<accession>A0ABV8A751</accession>
<proteinExistence type="predicted"/>
<keyword evidence="3" id="KW-0472">Membrane</keyword>
<evidence type="ECO:0000256" key="3">
    <source>
        <dbReference type="SAM" id="Phobius"/>
    </source>
</evidence>
<evidence type="ECO:0000313" key="4">
    <source>
        <dbReference type="EMBL" id="MFC3860307.1"/>
    </source>
</evidence>
<dbReference type="EMBL" id="JBHRZF010000061">
    <property type="protein sequence ID" value="MFC3860307.1"/>
    <property type="molecule type" value="Genomic_DNA"/>
</dbReference>
<evidence type="ECO:0000256" key="2">
    <source>
        <dbReference type="ARBA" id="ARBA00023237"/>
    </source>
</evidence>
<keyword evidence="5" id="KW-1185">Reference proteome</keyword>
<feature type="transmembrane region" description="Helical" evidence="3">
    <location>
        <begin position="12"/>
        <end position="32"/>
    </location>
</feature>
<keyword evidence="3" id="KW-1133">Transmembrane helix</keyword>
<dbReference type="RefSeq" id="WP_380076459.1">
    <property type="nucleotide sequence ID" value="NZ_JBHRZF010000061.1"/>
</dbReference>
<sequence>MIRPNWQSGLTLIELLVTMAIMGVVLTALLNWQIGTLKVTADTNVRSRSLADLNDVTGYIGDRVRAAEAIRTTGFTVNAASAVNGGKCDTTTPCLAVLVPVDVVPPGTGSYETRKASAYRKWMYLVYRLEPRGTWSGAEKVEVDAWADNAANNIVVLREYRDVCDIKATPPCSNVEKFKEDFTTNSSFSGMQAGLVMDHLTSKTPAGVAITPFTVCANKVTLQFQYATHVRGRTIYTPATVPYSLTVQGRNVTGTCP</sequence>
<keyword evidence="3" id="KW-0812">Transmembrane</keyword>
<evidence type="ECO:0000256" key="1">
    <source>
        <dbReference type="ARBA" id="ARBA00004442"/>
    </source>
</evidence>